<feature type="domain" description="PucR C-terminal helix-turn-helix" evidence="2">
    <location>
        <begin position="294"/>
        <end position="351"/>
    </location>
</feature>
<dbReference type="InterPro" id="IPR042070">
    <property type="entry name" value="PucR_C-HTH_sf"/>
</dbReference>
<dbReference type="Proteomes" id="UP000008495">
    <property type="component" value="Unassembled WGS sequence"/>
</dbReference>
<accession>K6VKM4</accession>
<dbReference type="eggNOG" id="COG2508">
    <property type="taxonomic scope" value="Bacteria"/>
</dbReference>
<feature type="domain" description="CdaR GGDEF-like" evidence="3">
    <location>
        <begin position="139"/>
        <end position="245"/>
    </location>
</feature>
<dbReference type="InterPro" id="IPR051448">
    <property type="entry name" value="CdaR-like_regulators"/>
</dbReference>
<comment type="similarity">
    <text evidence="1">Belongs to the CdaR family.</text>
</comment>
<sequence>MEENLPWYKALSAKEKAWVGTAVQAGFAAFVSWYVNTERGEEATADIFTTAPRALIRAMSLRQTLDLLRTVVDVVEEHIPELAMPGEEGALREEVLRYSRDIAFAAAQVYAGAAEARGAWDARLESLIVDAVLRDEGSDLVTSRAAALGWDQVEDVAVMMGSVPFDRDGHDIERLRALAARLEIELLVSTQGNRLVLFLGAVGEIDPVAQALVEAFGPGPVVVGPIVAGLSLAGMSASAAAAGLQAAPAWAGVPRPVSSAELLPERVLVGDGQARDELVRRVYAPLVHSGGGALLETCTAYLACGRSLEAAARLLFVHPNTVRYRLGRIAQTIGYDLAQPREAYVVQVALAVGRLAERSDSISAEL</sequence>
<evidence type="ECO:0000313" key="4">
    <source>
        <dbReference type="EMBL" id="GAB77284.1"/>
    </source>
</evidence>
<evidence type="ECO:0000259" key="3">
    <source>
        <dbReference type="Pfam" id="PF17853"/>
    </source>
</evidence>
<dbReference type="InterPro" id="IPR041522">
    <property type="entry name" value="CdaR_GGDEF"/>
</dbReference>
<keyword evidence="5" id="KW-1185">Reference proteome</keyword>
<dbReference type="Pfam" id="PF13556">
    <property type="entry name" value="HTH_30"/>
    <property type="match status" value="1"/>
</dbReference>
<evidence type="ECO:0000259" key="2">
    <source>
        <dbReference type="Pfam" id="PF13556"/>
    </source>
</evidence>
<evidence type="ECO:0000313" key="5">
    <source>
        <dbReference type="Proteomes" id="UP000008495"/>
    </source>
</evidence>
<dbReference type="Pfam" id="PF17853">
    <property type="entry name" value="GGDEF_2"/>
    <property type="match status" value="1"/>
</dbReference>
<gene>
    <name evidence="4" type="ORF">AUCHE_05_01890</name>
</gene>
<dbReference type="STRING" id="100225.SAMN05421595_1104"/>
<dbReference type="Gene3D" id="1.10.10.2840">
    <property type="entry name" value="PucR C-terminal helix-turn-helix domain"/>
    <property type="match status" value="1"/>
</dbReference>
<dbReference type="InterPro" id="IPR025736">
    <property type="entry name" value="PucR_C-HTH_dom"/>
</dbReference>
<organism evidence="4 5">
    <name type="scientific">Austwickia chelonae NBRC 105200</name>
    <dbReference type="NCBI Taxonomy" id="1184607"/>
    <lineage>
        <taxon>Bacteria</taxon>
        <taxon>Bacillati</taxon>
        <taxon>Actinomycetota</taxon>
        <taxon>Actinomycetes</taxon>
        <taxon>Micrococcales</taxon>
        <taxon>Dermatophilaceae</taxon>
        <taxon>Austwickia</taxon>
    </lineage>
</organism>
<dbReference type="PANTHER" id="PTHR33744">
    <property type="entry name" value="CARBOHYDRATE DIACID REGULATOR"/>
    <property type="match status" value="1"/>
</dbReference>
<reference evidence="4 5" key="1">
    <citation type="submission" date="2012-08" db="EMBL/GenBank/DDBJ databases">
        <title>Whole genome shotgun sequence of Austwickia chelonae NBRC 105200.</title>
        <authorList>
            <person name="Yoshida I."/>
            <person name="Hosoyama A."/>
            <person name="Tsuchikane K."/>
            <person name="Katsumata H."/>
            <person name="Ando Y."/>
            <person name="Ohji S."/>
            <person name="Hamada M."/>
            <person name="Tamura T."/>
            <person name="Yamazoe A."/>
            <person name="Yamazaki S."/>
            <person name="Fujita N."/>
        </authorList>
    </citation>
    <scope>NUCLEOTIDE SEQUENCE [LARGE SCALE GENOMIC DNA]</scope>
    <source>
        <strain evidence="4 5">NBRC 105200</strain>
    </source>
</reference>
<dbReference type="EMBL" id="BAGZ01000005">
    <property type="protein sequence ID" value="GAB77284.1"/>
    <property type="molecule type" value="Genomic_DNA"/>
</dbReference>
<evidence type="ECO:0000256" key="1">
    <source>
        <dbReference type="ARBA" id="ARBA00006754"/>
    </source>
</evidence>
<comment type="caution">
    <text evidence="4">The sequence shown here is derived from an EMBL/GenBank/DDBJ whole genome shotgun (WGS) entry which is preliminary data.</text>
</comment>
<dbReference type="OrthoDB" id="3246591at2"/>
<dbReference type="AlphaFoldDB" id="K6VKM4"/>
<name>K6VKM4_9MICO</name>
<evidence type="ECO:0008006" key="6">
    <source>
        <dbReference type="Google" id="ProtNLM"/>
    </source>
</evidence>
<protein>
    <recommendedName>
        <fullName evidence="6">CdaR family transcriptional regulator</fullName>
    </recommendedName>
</protein>
<proteinExistence type="inferred from homology"/>
<dbReference type="PANTHER" id="PTHR33744:SF7">
    <property type="entry name" value="PUCR FAMILY TRANSCRIPTIONAL REGULATOR"/>
    <property type="match status" value="1"/>
</dbReference>